<evidence type="ECO:0008006" key="6">
    <source>
        <dbReference type="Google" id="ProtNLM"/>
    </source>
</evidence>
<dbReference type="EMBL" id="JAPCID010000075">
    <property type="protein sequence ID" value="MDA0142135.1"/>
    <property type="molecule type" value="Genomic_DNA"/>
</dbReference>
<dbReference type="RefSeq" id="WP_202953945.1">
    <property type="nucleotide sequence ID" value="NZ_JAPCID010000075.1"/>
</dbReference>
<evidence type="ECO:0000313" key="5">
    <source>
        <dbReference type="Proteomes" id="UP001147700"/>
    </source>
</evidence>
<dbReference type="PRINTS" id="PR00313">
    <property type="entry name" value="CABNDNGRPT"/>
</dbReference>
<keyword evidence="5" id="KW-1185">Reference proteome</keyword>
<sequence length="527" mass="53438">MQPKLLLPFAAAAFVLAVPAAANAAVTSQINGTTVTFTGDGADDNVTLGVNDQDQLTHNLGGTNTDFDLGPGVAAPLPSDGSIKIVLNLGAGNDTTNLSAADLEDSTINGEDGDDIIVGGNNRDTIDGGTGNDRITGFRNLNAEPAEPISGGDGNDVMIWNNGDGNDLNDGGNGVDETLITAGTAADNMNVNAAGARTVFNRVNAAFTVDMGTVEKLNITSFSGNDVLATGAGVAMNMVIDAGSGDDTITTGDGNDLVNGNDGNDTLNGSGGGDRLVGDRGADTMNGGEADDTLVWNNGDGSDVMNGDGGFDRIENNLGGGTDVSTLKPENGRIRYDRTNVGQFSLSVATSEIFELNSLAGDDVLTTSPGVGIPVVADGGAGNDAFNVRDGAAGHFFGGSGADTATIDANDTTVDVETVDAPPAGQPNPPAGPGHGTIGKTAKYKKGKAAIKVSCPAGTSGCQGYVTLLYKGREIGRQAYTVGAGQAKTYNVKVSRYKPSKRKPLTVKYRVSSRAAADKEGKLKLVL</sequence>
<feature type="signal peptide" evidence="3">
    <location>
        <begin position="1"/>
        <end position="24"/>
    </location>
</feature>
<evidence type="ECO:0000256" key="1">
    <source>
        <dbReference type="ARBA" id="ARBA00004613"/>
    </source>
</evidence>
<dbReference type="Pfam" id="PF00353">
    <property type="entry name" value="HemolysinCabind"/>
    <property type="match status" value="3"/>
</dbReference>
<evidence type="ECO:0000256" key="2">
    <source>
        <dbReference type="ARBA" id="ARBA00022525"/>
    </source>
</evidence>
<dbReference type="Gene3D" id="2.160.20.160">
    <property type="match status" value="1"/>
</dbReference>
<dbReference type="Gene3D" id="2.150.10.10">
    <property type="entry name" value="Serralysin-like metalloprotease, C-terminal"/>
    <property type="match status" value="1"/>
</dbReference>
<proteinExistence type="predicted"/>
<dbReference type="PANTHER" id="PTHR38340:SF1">
    <property type="entry name" value="S-LAYER PROTEIN"/>
    <property type="match status" value="1"/>
</dbReference>
<comment type="caution">
    <text evidence="4">The sequence shown here is derived from an EMBL/GenBank/DDBJ whole genome shotgun (WGS) entry which is preliminary data.</text>
</comment>
<keyword evidence="2" id="KW-0964">Secreted</keyword>
<name>A0ABT4RV48_9ACTN</name>
<gene>
    <name evidence="4" type="ORF">OJ962_31920</name>
</gene>
<protein>
    <recommendedName>
        <fullName evidence="6">Calcium-binding protein</fullName>
    </recommendedName>
</protein>
<dbReference type="SUPFAM" id="SSF51120">
    <property type="entry name" value="beta-Roll"/>
    <property type="match status" value="2"/>
</dbReference>
<organism evidence="4 5">
    <name type="scientific">Solirubrobacter deserti</name>
    <dbReference type="NCBI Taxonomy" id="2282478"/>
    <lineage>
        <taxon>Bacteria</taxon>
        <taxon>Bacillati</taxon>
        <taxon>Actinomycetota</taxon>
        <taxon>Thermoleophilia</taxon>
        <taxon>Solirubrobacterales</taxon>
        <taxon>Solirubrobacteraceae</taxon>
        <taxon>Solirubrobacter</taxon>
    </lineage>
</organism>
<feature type="chain" id="PRO_5047333800" description="Calcium-binding protein" evidence="3">
    <location>
        <begin position="25"/>
        <end position="527"/>
    </location>
</feature>
<dbReference type="Proteomes" id="UP001147700">
    <property type="component" value="Unassembled WGS sequence"/>
</dbReference>
<evidence type="ECO:0000256" key="3">
    <source>
        <dbReference type="SAM" id="SignalP"/>
    </source>
</evidence>
<dbReference type="InterPro" id="IPR011049">
    <property type="entry name" value="Serralysin-like_metalloprot_C"/>
</dbReference>
<dbReference type="InterPro" id="IPR001343">
    <property type="entry name" value="Hemolysn_Ca-bd"/>
</dbReference>
<comment type="subcellular location">
    <subcellularLocation>
        <location evidence="1">Secreted</location>
    </subcellularLocation>
</comment>
<evidence type="ECO:0000313" key="4">
    <source>
        <dbReference type="EMBL" id="MDA0142135.1"/>
    </source>
</evidence>
<accession>A0ABT4RV48</accession>
<dbReference type="InterPro" id="IPR050557">
    <property type="entry name" value="RTX_toxin/Mannuronan_C5-epim"/>
</dbReference>
<dbReference type="PANTHER" id="PTHR38340">
    <property type="entry name" value="S-LAYER PROTEIN"/>
    <property type="match status" value="1"/>
</dbReference>
<reference evidence="4" key="1">
    <citation type="submission" date="2022-10" db="EMBL/GenBank/DDBJ databases">
        <title>The WGS of Solirubrobacter sp. CPCC 204708.</title>
        <authorList>
            <person name="Jiang Z."/>
        </authorList>
    </citation>
    <scope>NUCLEOTIDE SEQUENCE</scope>
    <source>
        <strain evidence="4">CPCC 204708</strain>
    </source>
</reference>
<keyword evidence="3" id="KW-0732">Signal</keyword>